<reference evidence="1" key="1">
    <citation type="submission" date="2023-06" db="EMBL/GenBank/DDBJ databases">
        <authorList>
            <consortium name="Lawrence Berkeley National Laboratory"/>
            <person name="Ahrendt S."/>
            <person name="Sahu N."/>
            <person name="Indic B."/>
            <person name="Wong-Bajracharya J."/>
            <person name="Merenyi Z."/>
            <person name="Ke H.-M."/>
            <person name="Monk M."/>
            <person name="Kocsube S."/>
            <person name="Drula E."/>
            <person name="Lipzen A."/>
            <person name="Balint B."/>
            <person name="Henrissat B."/>
            <person name="Andreopoulos B."/>
            <person name="Martin F.M."/>
            <person name="Harder C.B."/>
            <person name="Rigling D."/>
            <person name="Ford K.L."/>
            <person name="Foster G.D."/>
            <person name="Pangilinan J."/>
            <person name="Papanicolaou A."/>
            <person name="Barry K."/>
            <person name="LaButti K."/>
            <person name="Viragh M."/>
            <person name="Koriabine M."/>
            <person name="Yan M."/>
            <person name="Riley R."/>
            <person name="Champramary S."/>
            <person name="Plett K.L."/>
            <person name="Tsai I.J."/>
            <person name="Slot J."/>
            <person name="Sipos G."/>
            <person name="Plett J."/>
            <person name="Nagy L.G."/>
            <person name="Grigoriev I.V."/>
        </authorList>
    </citation>
    <scope>NUCLEOTIDE SEQUENCE</scope>
    <source>
        <strain evidence="1">CCBAS 213</strain>
    </source>
</reference>
<sequence length="130" mass="14561">NASWMPADVECMLEVLDGHKAAAGDGVSFKAVVWNAVMDECNKILTEVERLLLHVKTSMVRCLVRTFNIICDIKRVSGWHWSDETGASINAESASTWDDYARKHKGAKPFHNHGWQYLGAMEKLRGSSEP</sequence>
<evidence type="ECO:0000313" key="1">
    <source>
        <dbReference type="EMBL" id="KAK0440670.1"/>
    </source>
</evidence>
<proteinExistence type="predicted"/>
<keyword evidence="2" id="KW-1185">Reference proteome</keyword>
<evidence type="ECO:0000313" key="2">
    <source>
        <dbReference type="Proteomes" id="UP001175211"/>
    </source>
</evidence>
<accession>A0AA39JET6</accession>
<protein>
    <recommendedName>
        <fullName evidence="3">Myb/SANT-like domain-containing protein</fullName>
    </recommendedName>
</protein>
<organism evidence="1 2">
    <name type="scientific">Armillaria tabescens</name>
    <name type="common">Ringless honey mushroom</name>
    <name type="synonym">Agaricus tabescens</name>
    <dbReference type="NCBI Taxonomy" id="1929756"/>
    <lineage>
        <taxon>Eukaryota</taxon>
        <taxon>Fungi</taxon>
        <taxon>Dikarya</taxon>
        <taxon>Basidiomycota</taxon>
        <taxon>Agaricomycotina</taxon>
        <taxon>Agaricomycetes</taxon>
        <taxon>Agaricomycetidae</taxon>
        <taxon>Agaricales</taxon>
        <taxon>Marasmiineae</taxon>
        <taxon>Physalacriaceae</taxon>
        <taxon>Desarmillaria</taxon>
    </lineage>
</organism>
<feature type="non-terminal residue" evidence="1">
    <location>
        <position position="130"/>
    </location>
</feature>
<gene>
    <name evidence="1" type="ORF">EV420DRAFT_1252435</name>
</gene>
<feature type="non-terminal residue" evidence="1">
    <location>
        <position position="1"/>
    </location>
</feature>
<comment type="caution">
    <text evidence="1">The sequence shown here is derived from an EMBL/GenBank/DDBJ whole genome shotgun (WGS) entry which is preliminary data.</text>
</comment>
<dbReference type="Proteomes" id="UP001175211">
    <property type="component" value="Unassembled WGS sequence"/>
</dbReference>
<dbReference type="AlphaFoldDB" id="A0AA39JET6"/>
<dbReference type="GeneID" id="85350284"/>
<dbReference type="EMBL" id="JAUEPS010000075">
    <property type="protein sequence ID" value="KAK0440670.1"/>
    <property type="molecule type" value="Genomic_DNA"/>
</dbReference>
<name>A0AA39JET6_ARMTA</name>
<dbReference type="RefSeq" id="XP_060323678.1">
    <property type="nucleotide sequence ID" value="XM_060466736.1"/>
</dbReference>
<evidence type="ECO:0008006" key="3">
    <source>
        <dbReference type="Google" id="ProtNLM"/>
    </source>
</evidence>